<feature type="chain" id="PRO_5018232866" description="SmpA/OmlA family protein" evidence="1">
    <location>
        <begin position="25"/>
        <end position="98"/>
    </location>
</feature>
<keyword evidence="3" id="KW-1185">Reference proteome</keyword>
<protein>
    <recommendedName>
        <fullName evidence="4">SmpA/OmlA family protein</fullName>
    </recommendedName>
</protein>
<dbReference type="EMBL" id="RJVI01000002">
    <property type="protein sequence ID" value="ROR32668.1"/>
    <property type="molecule type" value="Genomic_DNA"/>
</dbReference>
<gene>
    <name evidence="2" type="ORF">EDC57_1874</name>
</gene>
<name>A0A3N1Y2C3_9GAMM</name>
<comment type="caution">
    <text evidence="2">The sequence shown here is derived from an EMBL/GenBank/DDBJ whole genome shotgun (WGS) entry which is preliminary data.</text>
</comment>
<accession>A0A3N1Y2C3</accession>
<evidence type="ECO:0000256" key="1">
    <source>
        <dbReference type="SAM" id="SignalP"/>
    </source>
</evidence>
<dbReference type="Proteomes" id="UP000276634">
    <property type="component" value="Unassembled WGS sequence"/>
</dbReference>
<evidence type="ECO:0000313" key="3">
    <source>
        <dbReference type="Proteomes" id="UP000276634"/>
    </source>
</evidence>
<sequence>MKGLRTQAAVLALLATIAAAPARAATLLIEAIAQEPPNSPEGLPRPTRGMTMDEVQARFGVPQVKMPPVGDPPITRWVYPRYTVYFEGRYVIDTVIHR</sequence>
<dbReference type="AlphaFoldDB" id="A0A3N1Y2C3"/>
<evidence type="ECO:0008006" key="4">
    <source>
        <dbReference type="Google" id="ProtNLM"/>
    </source>
</evidence>
<evidence type="ECO:0000313" key="2">
    <source>
        <dbReference type="EMBL" id="ROR32668.1"/>
    </source>
</evidence>
<dbReference type="RefSeq" id="WP_211331948.1">
    <property type="nucleotide sequence ID" value="NZ_RJVI01000002.1"/>
</dbReference>
<organism evidence="2 3">
    <name type="scientific">Inmirania thermothiophila</name>
    <dbReference type="NCBI Taxonomy" id="1750597"/>
    <lineage>
        <taxon>Bacteria</taxon>
        <taxon>Pseudomonadati</taxon>
        <taxon>Pseudomonadota</taxon>
        <taxon>Gammaproteobacteria</taxon>
        <taxon>Chromatiales</taxon>
        <taxon>Ectothiorhodospiraceae</taxon>
        <taxon>Inmirania</taxon>
    </lineage>
</organism>
<feature type="signal peptide" evidence="1">
    <location>
        <begin position="1"/>
        <end position="24"/>
    </location>
</feature>
<keyword evidence="1" id="KW-0732">Signal</keyword>
<reference evidence="2 3" key="1">
    <citation type="submission" date="2018-11" db="EMBL/GenBank/DDBJ databases">
        <title>Genomic Encyclopedia of Type Strains, Phase IV (KMG-IV): sequencing the most valuable type-strain genomes for metagenomic binning, comparative biology and taxonomic classification.</title>
        <authorList>
            <person name="Goeker M."/>
        </authorList>
    </citation>
    <scope>NUCLEOTIDE SEQUENCE [LARGE SCALE GENOMIC DNA]</scope>
    <source>
        <strain evidence="2 3">DSM 100275</strain>
    </source>
</reference>
<proteinExistence type="predicted"/>